<organism evidence="1 2">
    <name type="scientific">Geobacter argillaceus</name>
    <dbReference type="NCBI Taxonomy" id="345631"/>
    <lineage>
        <taxon>Bacteria</taxon>
        <taxon>Pseudomonadati</taxon>
        <taxon>Thermodesulfobacteriota</taxon>
        <taxon>Desulfuromonadia</taxon>
        <taxon>Geobacterales</taxon>
        <taxon>Geobacteraceae</taxon>
        <taxon>Geobacter</taxon>
    </lineage>
</organism>
<reference evidence="1 2" key="1">
    <citation type="submission" date="2019-07" db="EMBL/GenBank/DDBJ databases">
        <title>Genomic Encyclopedia of Archaeal and Bacterial Type Strains, Phase II (KMG-II): from individual species to whole genera.</title>
        <authorList>
            <person name="Goeker M."/>
        </authorList>
    </citation>
    <scope>NUCLEOTIDE SEQUENCE [LARGE SCALE GENOMIC DNA]</scope>
    <source>
        <strain evidence="1 2">ATCC BAA-1139</strain>
    </source>
</reference>
<accession>A0A562WQP5</accession>
<dbReference type="AlphaFoldDB" id="A0A562WQP5"/>
<evidence type="ECO:0000313" key="2">
    <source>
        <dbReference type="Proteomes" id="UP000319449"/>
    </source>
</evidence>
<comment type="caution">
    <text evidence="1">The sequence shown here is derived from an EMBL/GenBank/DDBJ whole genome shotgun (WGS) entry which is preliminary data.</text>
</comment>
<proteinExistence type="predicted"/>
<sequence length="60" mass="6991">MSFEKTWYTLDEATEKFGVEKKVILSWVEEGLVRGEETDKKVVRVNIDDLELKVQEMTGI</sequence>
<dbReference type="EMBL" id="VLLN01000003">
    <property type="protein sequence ID" value="TWJ32663.1"/>
    <property type="molecule type" value="Genomic_DNA"/>
</dbReference>
<dbReference type="Proteomes" id="UP000319449">
    <property type="component" value="Unassembled WGS sequence"/>
</dbReference>
<dbReference type="OrthoDB" id="5397962at2"/>
<dbReference type="RefSeq" id="WP_145018041.1">
    <property type="nucleotide sequence ID" value="NZ_VLLN01000003.1"/>
</dbReference>
<evidence type="ECO:0008006" key="3">
    <source>
        <dbReference type="Google" id="ProtNLM"/>
    </source>
</evidence>
<evidence type="ECO:0000313" key="1">
    <source>
        <dbReference type="EMBL" id="TWJ32663.1"/>
    </source>
</evidence>
<keyword evidence="2" id="KW-1185">Reference proteome</keyword>
<protein>
    <recommendedName>
        <fullName evidence="3">MerR-like DNA binding protein</fullName>
    </recommendedName>
</protein>
<gene>
    <name evidence="1" type="ORF">JN12_00638</name>
</gene>
<name>A0A562WQP5_9BACT</name>